<feature type="transmembrane region" description="Helical" evidence="1">
    <location>
        <begin position="40"/>
        <end position="57"/>
    </location>
</feature>
<keyword evidence="1" id="KW-1133">Transmembrane helix</keyword>
<evidence type="ECO:0000313" key="3">
    <source>
        <dbReference type="Proteomes" id="UP000318055"/>
    </source>
</evidence>
<dbReference type="AlphaFoldDB" id="A0A518RFY0"/>
<feature type="transmembrane region" description="Helical" evidence="1">
    <location>
        <begin position="143"/>
        <end position="168"/>
    </location>
</feature>
<evidence type="ECO:0000256" key="1">
    <source>
        <dbReference type="SAM" id="Phobius"/>
    </source>
</evidence>
<dbReference type="RefSeq" id="WP_145846912.1">
    <property type="nucleotide sequence ID" value="NZ_CP042239.1"/>
</dbReference>
<feature type="transmembrane region" description="Helical" evidence="1">
    <location>
        <begin position="63"/>
        <end position="84"/>
    </location>
</feature>
<keyword evidence="1" id="KW-0812">Transmembrane</keyword>
<dbReference type="OrthoDB" id="8777999at2"/>
<gene>
    <name evidence="2" type="ORF">FPZ54_10165</name>
</gene>
<keyword evidence="3" id="KW-1185">Reference proteome</keyword>
<keyword evidence="1" id="KW-0472">Membrane</keyword>
<dbReference type="KEGG" id="ssua:FPZ54_10165"/>
<reference evidence="2 3" key="1">
    <citation type="submission" date="2019-07" db="EMBL/GenBank/DDBJ databases">
        <title>Sphingomonas alkalisoli sp. nov., isolated from rhizosphere soil of Suaedae salsa.</title>
        <authorList>
            <person name="Zhang H."/>
            <person name="Xu L."/>
            <person name="Zhang J.-X."/>
            <person name="Sun J.-Q."/>
        </authorList>
    </citation>
    <scope>NUCLEOTIDE SEQUENCE [LARGE SCALE GENOMIC DNA]</scope>
    <source>
        <strain evidence="2 3">XS-10</strain>
    </source>
</reference>
<feature type="transmembrane region" description="Helical" evidence="1">
    <location>
        <begin position="114"/>
        <end position="137"/>
    </location>
</feature>
<dbReference type="Proteomes" id="UP000318055">
    <property type="component" value="Chromosome"/>
</dbReference>
<proteinExistence type="predicted"/>
<accession>A0A518RFY0</accession>
<dbReference type="EMBL" id="CP042239">
    <property type="protein sequence ID" value="QDX26351.1"/>
    <property type="molecule type" value="Genomic_DNA"/>
</dbReference>
<evidence type="ECO:0000313" key="2">
    <source>
        <dbReference type="EMBL" id="QDX26351.1"/>
    </source>
</evidence>
<sequence length="194" mass="21639">MSDPFITLWTAQEHDARGLSHDELARRSRLLRRRVLRRDLTEYAAGLFVMVAFGWMAVAIPFWTMRIACAVTLLGTAIVMWNLWRRRPRDDAAALAQDAHAYYRNQLVAQRDTLASVASWYIGPTLPGMILFAAAVGHKSVQVMPLAAALAPIALVVVSSAAALWLVLWLNRRAARTLDEQIAALDAERDSTED</sequence>
<protein>
    <submittedName>
        <fullName evidence="2">Uncharacterized protein</fullName>
    </submittedName>
</protein>
<name>A0A518RFY0_9SPHN</name>
<organism evidence="2 3">
    <name type="scientific">Sphingomonas suaedae</name>
    <dbReference type="NCBI Taxonomy" id="2599297"/>
    <lineage>
        <taxon>Bacteria</taxon>
        <taxon>Pseudomonadati</taxon>
        <taxon>Pseudomonadota</taxon>
        <taxon>Alphaproteobacteria</taxon>
        <taxon>Sphingomonadales</taxon>
        <taxon>Sphingomonadaceae</taxon>
        <taxon>Sphingomonas</taxon>
    </lineage>
</organism>